<dbReference type="EMBL" id="JYDW01000038">
    <property type="protein sequence ID" value="KRZ59714.1"/>
    <property type="molecule type" value="Genomic_DNA"/>
</dbReference>
<proteinExistence type="predicted"/>
<evidence type="ECO:0000313" key="1">
    <source>
        <dbReference type="EMBL" id="KRZ59714.1"/>
    </source>
</evidence>
<protein>
    <submittedName>
        <fullName evidence="1">Uncharacterized protein</fullName>
    </submittedName>
</protein>
<dbReference type="Proteomes" id="UP000054721">
    <property type="component" value="Unassembled WGS sequence"/>
</dbReference>
<comment type="caution">
    <text evidence="1">The sequence shown here is derived from an EMBL/GenBank/DDBJ whole genome shotgun (WGS) entry which is preliminary data.</text>
</comment>
<organism evidence="1 2">
    <name type="scientific">Trichinella nativa</name>
    <dbReference type="NCBI Taxonomy" id="6335"/>
    <lineage>
        <taxon>Eukaryota</taxon>
        <taxon>Metazoa</taxon>
        <taxon>Ecdysozoa</taxon>
        <taxon>Nematoda</taxon>
        <taxon>Enoplea</taxon>
        <taxon>Dorylaimia</taxon>
        <taxon>Trichinellida</taxon>
        <taxon>Trichinellidae</taxon>
        <taxon>Trichinella</taxon>
    </lineage>
</organism>
<evidence type="ECO:0000313" key="2">
    <source>
        <dbReference type="Proteomes" id="UP000054721"/>
    </source>
</evidence>
<reference evidence="1 2" key="1">
    <citation type="submission" date="2015-05" db="EMBL/GenBank/DDBJ databases">
        <title>Evolution of Trichinella species and genotypes.</title>
        <authorList>
            <person name="Korhonen P.K."/>
            <person name="Edoardo P."/>
            <person name="Giuseppe L.R."/>
            <person name="Gasser R.B."/>
        </authorList>
    </citation>
    <scope>NUCLEOTIDE SEQUENCE [LARGE SCALE GENOMIC DNA]</scope>
    <source>
        <strain evidence="1">ISS10</strain>
    </source>
</reference>
<gene>
    <name evidence="1" type="ORF">T02_11469</name>
</gene>
<name>A0A0V1LKL2_9BILA</name>
<keyword evidence="2" id="KW-1185">Reference proteome</keyword>
<sequence length="121" mass="14313">MPDVVVVGVDRFQFDVFTKWQICPFWLHDNAQSTVWTHTFRGAIFYTHFYPHDHEKLVLSCVDGNWNRQRIQKRTFSTSLRLILLCGLCNANRSTRLLICFGRLMLAWGRTSKLHSIKQNR</sequence>
<accession>A0A0V1LKL2</accession>
<dbReference type="AlphaFoldDB" id="A0A0V1LKL2"/>